<accession>A0A0E9WCT8</accession>
<dbReference type="EMBL" id="GBXM01020400">
    <property type="protein sequence ID" value="JAH88177.1"/>
    <property type="molecule type" value="Transcribed_RNA"/>
</dbReference>
<protein>
    <submittedName>
        <fullName evidence="2">Uncharacterized protein</fullName>
    </submittedName>
</protein>
<keyword evidence="1" id="KW-0472">Membrane</keyword>
<feature type="transmembrane region" description="Helical" evidence="1">
    <location>
        <begin position="20"/>
        <end position="42"/>
    </location>
</feature>
<evidence type="ECO:0000313" key="2">
    <source>
        <dbReference type="EMBL" id="JAH88177.1"/>
    </source>
</evidence>
<keyword evidence="1" id="KW-0812">Transmembrane</keyword>
<sequence>MYITNQFLISLFLKKPTAKFFFSFLFFVFLLYDSVPLLLPRLPSAPISSETLSRRERCLSWKLFYFLADSYSLFNSLATLLVLLL</sequence>
<dbReference type="AlphaFoldDB" id="A0A0E9WCT8"/>
<feature type="transmembrane region" description="Helical" evidence="1">
    <location>
        <begin position="63"/>
        <end position="84"/>
    </location>
</feature>
<organism evidence="2">
    <name type="scientific">Anguilla anguilla</name>
    <name type="common">European freshwater eel</name>
    <name type="synonym">Muraena anguilla</name>
    <dbReference type="NCBI Taxonomy" id="7936"/>
    <lineage>
        <taxon>Eukaryota</taxon>
        <taxon>Metazoa</taxon>
        <taxon>Chordata</taxon>
        <taxon>Craniata</taxon>
        <taxon>Vertebrata</taxon>
        <taxon>Euteleostomi</taxon>
        <taxon>Actinopterygii</taxon>
        <taxon>Neopterygii</taxon>
        <taxon>Teleostei</taxon>
        <taxon>Anguilliformes</taxon>
        <taxon>Anguillidae</taxon>
        <taxon>Anguilla</taxon>
    </lineage>
</organism>
<keyword evidence="1" id="KW-1133">Transmembrane helix</keyword>
<proteinExistence type="predicted"/>
<evidence type="ECO:0000256" key="1">
    <source>
        <dbReference type="SAM" id="Phobius"/>
    </source>
</evidence>
<reference evidence="2" key="1">
    <citation type="submission" date="2014-11" db="EMBL/GenBank/DDBJ databases">
        <authorList>
            <person name="Amaro Gonzalez C."/>
        </authorList>
    </citation>
    <scope>NUCLEOTIDE SEQUENCE</scope>
</reference>
<name>A0A0E9WCT8_ANGAN</name>
<reference evidence="2" key="2">
    <citation type="journal article" date="2015" name="Fish Shellfish Immunol.">
        <title>Early steps in the European eel (Anguilla anguilla)-Vibrio vulnificus interaction in the gills: Role of the RtxA13 toxin.</title>
        <authorList>
            <person name="Callol A."/>
            <person name="Pajuelo D."/>
            <person name="Ebbesson L."/>
            <person name="Teles M."/>
            <person name="MacKenzie S."/>
            <person name="Amaro C."/>
        </authorList>
    </citation>
    <scope>NUCLEOTIDE SEQUENCE</scope>
</reference>